<organism evidence="1 2">
    <name type="scientific">Solanum tuberosum</name>
    <name type="common">Potato</name>
    <dbReference type="NCBI Taxonomy" id="4113"/>
    <lineage>
        <taxon>Eukaryota</taxon>
        <taxon>Viridiplantae</taxon>
        <taxon>Streptophyta</taxon>
        <taxon>Embryophyta</taxon>
        <taxon>Tracheophyta</taxon>
        <taxon>Spermatophyta</taxon>
        <taxon>Magnoliopsida</taxon>
        <taxon>eudicotyledons</taxon>
        <taxon>Gunneridae</taxon>
        <taxon>Pentapetalae</taxon>
        <taxon>asterids</taxon>
        <taxon>lamiids</taxon>
        <taxon>Solanales</taxon>
        <taxon>Solanaceae</taxon>
        <taxon>Solanoideae</taxon>
        <taxon>Solaneae</taxon>
        <taxon>Solanum</taxon>
    </lineage>
</organism>
<dbReference type="AlphaFoldDB" id="M1DSK7"/>
<evidence type="ECO:0000313" key="2">
    <source>
        <dbReference type="Proteomes" id="UP000011115"/>
    </source>
</evidence>
<accession>M1DSK7</accession>
<protein>
    <submittedName>
        <fullName evidence="1">Uncharacterized protein</fullName>
    </submittedName>
</protein>
<dbReference type="Proteomes" id="UP000011115">
    <property type="component" value="Unassembled WGS sequence"/>
</dbReference>
<dbReference type="Gramene" id="PGSC0003DMT400093730">
    <property type="protein sequence ID" value="PGSC0003DMT400093730"/>
    <property type="gene ID" value="PGSC0003DMG400043301"/>
</dbReference>
<reference evidence="1" key="2">
    <citation type="submission" date="2015-06" db="UniProtKB">
        <authorList>
            <consortium name="EnsemblPlants"/>
        </authorList>
    </citation>
    <scope>IDENTIFICATION</scope>
    <source>
        <strain evidence="1">DM1-3 516 R44</strain>
    </source>
</reference>
<dbReference type="EnsemblPlants" id="PGSC0003DMT400093730">
    <property type="protein sequence ID" value="PGSC0003DMT400093730"/>
    <property type="gene ID" value="PGSC0003DMG400043301"/>
</dbReference>
<dbReference type="InParanoid" id="M1DSK7"/>
<name>M1DSK7_SOLTU</name>
<evidence type="ECO:0000313" key="1">
    <source>
        <dbReference type="EnsemblPlants" id="PGSC0003DMT400093730"/>
    </source>
</evidence>
<sequence>MKDLEQGKDITMRKGGKKLEKLKKSKVGAHKSHSVEIRILEIKAIGRAHSSLGEPDPTCLLNQLKGCCSSKFDGLRSTRRLTEWINDISSLNCVGVLVCDRNLKCCPSSPLFLSVYLSAPEEVEADSVLAAECMDRNDEALS</sequence>
<keyword evidence="2" id="KW-1185">Reference proteome</keyword>
<proteinExistence type="predicted"/>
<dbReference type="PaxDb" id="4113-PGSC0003DMT400093730"/>
<dbReference type="HOGENOM" id="CLU_1819283_0_0_1"/>
<reference evidence="2" key="1">
    <citation type="journal article" date="2011" name="Nature">
        <title>Genome sequence and analysis of the tuber crop potato.</title>
        <authorList>
            <consortium name="The Potato Genome Sequencing Consortium"/>
        </authorList>
    </citation>
    <scope>NUCLEOTIDE SEQUENCE [LARGE SCALE GENOMIC DNA]</scope>
    <source>
        <strain evidence="2">cv. DM1-3 516 R44</strain>
    </source>
</reference>